<proteinExistence type="predicted"/>
<dbReference type="InterPro" id="IPR036105">
    <property type="entry name" value="DiNase_FeMo-co_biosyn_sf"/>
</dbReference>
<dbReference type="Pfam" id="PF02579">
    <property type="entry name" value="Nitro_FeMo-Co"/>
    <property type="match status" value="1"/>
</dbReference>
<dbReference type="Proteomes" id="UP000733744">
    <property type="component" value="Unassembled WGS sequence"/>
</dbReference>
<dbReference type="SUPFAM" id="SSF53146">
    <property type="entry name" value="Nitrogenase accessory factor-like"/>
    <property type="match status" value="1"/>
</dbReference>
<feature type="domain" description="Dinitrogenase iron-molybdenum cofactor biosynthesis" evidence="2">
    <location>
        <begin position="18"/>
        <end position="128"/>
    </location>
</feature>
<evidence type="ECO:0000259" key="2">
    <source>
        <dbReference type="Pfam" id="PF02579"/>
    </source>
</evidence>
<comment type="caution">
    <text evidence="3">The sequence shown here is derived from an EMBL/GenBank/DDBJ whole genome shotgun (WGS) entry which is preliminary data.</text>
</comment>
<protein>
    <submittedName>
        <fullName evidence="3">Nitrogen fixation protein</fullName>
    </submittedName>
</protein>
<sequence>MSKPGHVKIALTSNSLTKVDCAFALAKQIVFYDVSYSSSEFIDVVRFSGGDAGEHKGSAKNGGTCWMEDEALNAGGDRITPRVEAVKDCHVVFTKGLSDVAAVKLRDADVFPVKMEAGRDIDEVIAYLQRMMNGRPPLWLRKAMGGPRNSDYLLDKDSEDVSEDGAVREPIAIENVQSNEAHQVPSSPA</sequence>
<name>A0ABY3C4H4_9GAMM</name>
<organism evidence="3 4">
    <name type="scientific">Candidatus Methylobacter oryzae</name>
    <dbReference type="NCBI Taxonomy" id="2497749"/>
    <lineage>
        <taxon>Bacteria</taxon>
        <taxon>Pseudomonadati</taxon>
        <taxon>Pseudomonadota</taxon>
        <taxon>Gammaproteobacteria</taxon>
        <taxon>Methylococcales</taxon>
        <taxon>Methylococcaceae</taxon>
        <taxon>Methylobacter</taxon>
    </lineage>
</organism>
<keyword evidence="4" id="KW-1185">Reference proteome</keyword>
<keyword evidence="1" id="KW-0535">Nitrogen fixation</keyword>
<reference evidence="3 4" key="1">
    <citation type="journal article" date="2019" name="Antonie Van Leeuwenhoek">
        <title>Description of 'Ca. Methylobacter oryzae' KRF1, a novel species from the environmentally important Methylobacter clade 2.</title>
        <authorList>
            <person name="Khatri K."/>
            <person name="Mohite J.A."/>
            <person name="Pandit P.S."/>
            <person name="Bahulikar R."/>
            <person name="Rahalkar M.C."/>
        </authorList>
    </citation>
    <scope>NUCLEOTIDE SEQUENCE [LARGE SCALE GENOMIC DNA]</scope>
    <source>
        <strain evidence="3 4">KRF1</strain>
    </source>
</reference>
<evidence type="ECO:0000313" key="3">
    <source>
        <dbReference type="EMBL" id="TRW89614.1"/>
    </source>
</evidence>
<dbReference type="InterPro" id="IPR003731">
    <property type="entry name" value="Di-Nase_FeMo-co_biosynth"/>
</dbReference>
<dbReference type="Gene3D" id="3.30.420.130">
    <property type="entry name" value="Dinitrogenase iron-molybdenum cofactor biosynthesis domain"/>
    <property type="match status" value="1"/>
</dbReference>
<evidence type="ECO:0000313" key="4">
    <source>
        <dbReference type="Proteomes" id="UP000733744"/>
    </source>
</evidence>
<gene>
    <name evidence="3" type="ORF">EKO24_021380</name>
</gene>
<dbReference type="InterPro" id="IPR051840">
    <property type="entry name" value="NifX/NifY_domain"/>
</dbReference>
<accession>A0ABY3C4H4</accession>
<dbReference type="PANTHER" id="PTHR33937:SF1">
    <property type="entry name" value="IRON-MOLIBDENUM COFACTOR PROCESSING PROTEIN"/>
    <property type="match status" value="1"/>
</dbReference>
<evidence type="ECO:0000256" key="1">
    <source>
        <dbReference type="ARBA" id="ARBA00023231"/>
    </source>
</evidence>
<dbReference type="PANTHER" id="PTHR33937">
    <property type="entry name" value="IRON-MOLYBDENUM PROTEIN-RELATED-RELATED"/>
    <property type="match status" value="1"/>
</dbReference>
<dbReference type="RefSeq" id="WP_127029490.1">
    <property type="nucleotide sequence ID" value="NZ_RYFG02000121.1"/>
</dbReference>
<dbReference type="EMBL" id="RYFG02000121">
    <property type="protein sequence ID" value="TRW89614.1"/>
    <property type="molecule type" value="Genomic_DNA"/>
</dbReference>